<dbReference type="OrthoDB" id="2575763at2759"/>
<feature type="signal peptide" evidence="2">
    <location>
        <begin position="1"/>
        <end position="24"/>
    </location>
</feature>
<dbReference type="Proteomes" id="UP000094043">
    <property type="component" value="Chromosome 2"/>
</dbReference>
<feature type="chain" id="PRO_5043803162" evidence="2">
    <location>
        <begin position="25"/>
        <end position="187"/>
    </location>
</feature>
<evidence type="ECO:0000313" key="4">
    <source>
        <dbReference type="Proteomes" id="UP000094043"/>
    </source>
</evidence>
<dbReference type="AlphaFoldDB" id="A0A1E3IRB8"/>
<keyword evidence="2" id="KW-0732">Signal</keyword>
<reference evidence="3" key="2">
    <citation type="journal article" date="2022" name="Elife">
        <title>Obligate sexual reproduction of a homothallic fungus closely related to the Cryptococcus pathogenic species complex.</title>
        <authorList>
            <person name="Passer A.R."/>
            <person name="Clancey S.A."/>
            <person name="Shea T."/>
            <person name="David-Palma M."/>
            <person name="Averette A.F."/>
            <person name="Boekhout T."/>
            <person name="Porcel B.M."/>
            <person name="Nowrousian M."/>
            <person name="Cuomo C.A."/>
            <person name="Sun S."/>
            <person name="Heitman J."/>
            <person name="Coelho M.A."/>
        </authorList>
    </citation>
    <scope>NUCLEOTIDE SEQUENCE</scope>
    <source>
        <strain evidence="3">CBS 7841</strain>
    </source>
</reference>
<reference evidence="3" key="3">
    <citation type="submission" date="2024-01" db="EMBL/GenBank/DDBJ databases">
        <authorList>
            <person name="Coelho M.A."/>
            <person name="David-Palma M."/>
            <person name="Shea T."/>
            <person name="Sun S."/>
            <person name="Cuomo C.A."/>
            <person name="Heitman J."/>
        </authorList>
    </citation>
    <scope>NUCLEOTIDE SEQUENCE</scope>
    <source>
        <strain evidence="3">CBS 7841</strain>
    </source>
</reference>
<evidence type="ECO:0000313" key="3">
    <source>
        <dbReference type="EMBL" id="WVN86895.1"/>
    </source>
</evidence>
<dbReference type="VEuPathDB" id="FungiDB:L203_01321"/>
<evidence type="ECO:0000256" key="1">
    <source>
        <dbReference type="SAM" id="MobiDB-lite"/>
    </source>
</evidence>
<keyword evidence="4" id="KW-1185">Reference proteome</keyword>
<gene>
    <name evidence="3" type="ORF">L203_102069</name>
</gene>
<reference evidence="3" key="1">
    <citation type="submission" date="2016-06" db="EMBL/GenBank/DDBJ databases">
        <authorList>
            <person name="Cuomo C."/>
            <person name="Litvintseva A."/>
            <person name="Heitman J."/>
            <person name="Chen Y."/>
            <person name="Sun S."/>
            <person name="Springer D."/>
            <person name="Dromer F."/>
            <person name="Young S."/>
            <person name="Zeng Q."/>
            <person name="Chapman S."/>
            <person name="Gujja S."/>
            <person name="Saif S."/>
            <person name="Birren B."/>
        </authorList>
    </citation>
    <scope>NUCLEOTIDE SEQUENCE</scope>
    <source>
        <strain evidence="3">CBS 7841</strain>
    </source>
</reference>
<proteinExistence type="predicted"/>
<organism evidence="3 4">
    <name type="scientific">Cryptococcus depauperatus CBS 7841</name>
    <dbReference type="NCBI Taxonomy" id="1295531"/>
    <lineage>
        <taxon>Eukaryota</taxon>
        <taxon>Fungi</taxon>
        <taxon>Dikarya</taxon>
        <taxon>Basidiomycota</taxon>
        <taxon>Agaricomycotina</taxon>
        <taxon>Tremellomycetes</taxon>
        <taxon>Tremellales</taxon>
        <taxon>Cryptococcaceae</taxon>
        <taxon>Cryptococcus</taxon>
    </lineage>
</organism>
<dbReference type="RefSeq" id="XP_066067595.1">
    <property type="nucleotide sequence ID" value="XM_066211498.1"/>
</dbReference>
<feature type="compositionally biased region" description="Polar residues" evidence="1">
    <location>
        <begin position="136"/>
        <end position="150"/>
    </location>
</feature>
<feature type="region of interest" description="Disordered" evidence="1">
    <location>
        <begin position="116"/>
        <end position="164"/>
    </location>
</feature>
<protein>
    <submittedName>
        <fullName evidence="3">Uncharacterized protein</fullName>
    </submittedName>
</protein>
<dbReference type="KEGG" id="cdep:91086281"/>
<sequence length="187" mass="19947">MDLWSSSIDILFLILTLLLIPSISRTPQLNITPPDDAVTSPPVTPFSPLTPITPGDATSPHLNVPGFGVPSIILTPSETAASGRRRTSFSSLRSKFGSHKRKSVSFSLSALEDVLAPHGSPNKRRPPTPFVMGPNSPRSGSTSPAGSNPASPVPTIPGVTGEHDVNTMTHRKELEDPMGVKKRWLMV</sequence>
<accession>A0A1E3IRB8</accession>
<name>A0A1E3IRB8_9TREE</name>
<dbReference type="GeneID" id="91086281"/>
<dbReference type="EMBL" id="CP143785">
    <property type="protein sequence ID" value="WVN86895.1"/>
    <property type="molecule type" value="Genomic_DNA"/>
</dbReference>
<evidence type="ECO:0000256" key="2">
    <source>
        <dbReference type="SAM" id="SignalP"/>
    </source>
</evidence>